<dbReference type="InterPro" id="IPR023198">
    <property type="entry name" value="PGP-like_dom2"/>
</dbReference>
<proteinExistence type="predicted"/>
<dbReference type="NCBIfam" id="TIGR01509">
    <property type="entry name" value="HAD-SF-IA-v3"/>
    <property type="match status" value="1"/>
</dbReference>
<dbReference type="SUPFAM" id="SSF56784">
    <property type="entry name" value="HAD-like"/>
    <property type="match status" value="1"/>
</dbReference>
<dbReference type="PANTHER" id="PTHR47829">
    <property type="entry name" value="HYDROLASE, PUTATIVE (AFU_ORTHOLOGUE AFUA_1G12880)-RELATED"/>
    <property type="match status" value="1"/>
</dbReference>
<dbReference type="CDD" id="cd02603">
    <property type="entry name" value="HAD_sEH-N_like"/>
    <property type="match status" value="1"/>
</dbReference>
<dbReference type="OrthoDB" id="1694274at2759"/>
<reference evidence="1 2" key="1">
    <citation type="submission" date="2021-08" db="EMBL/GenBank/DDBJ databases">
        <title>Draft Genome Sequence of Phanerochaete sordida strain YK-624.</title>
        <authorList>
            <person name="Mori T."/>
            <person name="Dohra H."/>
            <person name="Suzuki T."/>
            <person name="Kawagishi H."/>
            <person name="Hirai H."/>
        </authorList>
    </citation>
    <scope>NUCLEOTIDE SEQUENCE [LARGE SCALE GENOMIC DNA]</scope>
    <source>
        <strain evidence="1 2">YK-624</strain>
    </source>
</reference>
<comment type="caution">
    <text evidence="1">The sequence shown here is derived from an EMBL/GenBank/DDBJ whole genome shotgun (WGS) entry which is preliminary data.</text>
</comment>
<dbReference type="SFLD" id="SFLDS00003">
    <property type="entry name" value="Haloacid_Dehalogenase"/>
    <property type="match status" value="1"/>
</dbReference>
<organism evidence="1 2">
    <name type="scientific">Phanerochaete sordida</name>
    <dbReference type="NCBI Taxonomy" id="48140"/>
    <lineage>
        <taxon>Eukaryota</taxon>
        <taxon>Fungi</taxon>
        <taxon>Dikarya</taxon>
        <taxon>Basidiomycota</taxon>
        <taxon>Agaricomycotina</taxon>
        <taxon>Agaricomycetes</taxon>
        <taxon>Polyporales</taxon>
        <taxon>Phanerochaetaceae</taxon>
        <taxon>Phanerochaete</taxon>
    </lineage>
</organism>
<dbReference type="Gene3D" id="1.10.150.240">
    <property type="entry name" value="Putative phosphatase, domain 2"/>
    <property type="match status" value="1"/>
</dbReference>
<accession>A0A9P3G9N7</accession>
<evidence type="ECO:0000313" key="2">
    <source>
        <dbReference type="Proteomes" id="UP000703269"/>
    </source>
</evidence>
<dbReference type="EMBL" id="BPQB01000018">
    <property type="protein sequence ID" value="GJE90861.1"/>
    <property type="molecule type" value="Genomic_DNA"/>
</dbReference>
<sequence>MSSPHLKAVIFDIGGVVCRSPLIAIAEYEREHGIPYNYINCSITRRGSGGAWQRFERGEIPLFVFYDQFGRDLSDTERGNVWYREYCARRGIECPQLPEKLDIDGRELFGRMMQRANALDDRVVEAIRRIRATGRWRVVALTNNWARSDPASLGEGQPAPARYAHLRLRDEMVFLGWQDGAVPARLRNMFDDFCDSSEMGMRKPEPEFYLLACKRNGISPHEAVFLDDLGINLKAAQTLGMETIHVPLGGSLGALKQLEQKLGIDLTGGFEPSEFTPSKL</sequence>
<dbReference type="Pfam" id="PF00702">
    <property type="entry name" value="Hydrolase"/>
    <property type="match status" value="1"/>
</dbReference>
<dbReference type="AlphaFoldDB" id="A0A9P3G9N7"/>
<keyword evidence="2" id="KW-1185">Reference proteome</keyword>
<gene>
    <name evidence="1" type="ORF">PsYK624_070050</name>
</gene>
<dbReference type="SFLD" id="SFLDG01129">
    <property type="entry name" value="C1.5:_HAD__Beta-PGM__Phosphata"/>
    <property type="match status" value="1"/>
</dbReference>
<dbReference type="GO" id="GO:0016791">
    <property type="term" value="F:phosphatase activity"/>
    <property type="evidence" value="ECO:0007669"/>
    <property type="project" value="UniProtKB-ARBA"/>
</dbReference>
<evidence type="ECO:0000313" key="1">
    <source>
        <dbReference type="EMBL" id="GJE90861.1"/>
    </source>
</evidence>
<name>A0A9P3G9N7_9APHY</name>
<dbReference type="InterPro" id="IPR006439">
    <property type="entry name" value="HAD-SF_hydro_IA"/>
</dbReference>
<dbReference type="InterPro" id="IPR023214">
    <property type="entry name" value="HAD_sf"/>
</dbReference>
<dbReference type="Proteomes" id="UP000703269">
    <property type="component" value="Unassembled WGS sequence"/>
</dbReference>
<dbReference type="InterPro" id="IPR036412">
    <property type="entry name" value="HAD-like_sf"/>
</dbReference>
<dbReference type="Gene3D" id="3.40.50.1000">
    <property type="entry name" value="HAD superfamily/HAD-like"/>
    <property type="match status" value="1"/>
</dbReference>
<dbReference type="InterPro" id="IPR052898">
    <property type="entry name" value="ACAD10-like"/>
</dbReference>
<dbReference type="PANTHER" id="PTHR47829:SF1">
    <property type="entry name" value="HAD FAMILY PHOSPHATASE"/>
    <property type="match status" value="1"/>
</dbReference>
<protein>
    <submittedName>
        <fullName evidence="1">HAD family phosphatase</fullName>
    </submittedName>
</protein>